<dbReference type="OrthoDB" id="9179784at2"/>
<organism evidence="1 2">
    <name type="scientific">Pseudoalteromonas rubra</name>
    <dbReference type="NCBI Taxonomy" id="43658"/>
    <lineage>
        <taxon>Bacteria</taxon>
        <taxon>Pseudomonadati</taxon>
        <taxon>Pseudomonadota</taxon>
        <taxon>Gammaproteobacteria</taxon>
        <taxon>Alteromonadales</taxon>
        <taxon>Pseudoalteromonadaceae</taxon>
        <taxon>Pseudoalteromonas</taxon>
    </lineage>
</organism>
<evidence type="ECO:0000313" key="2">
    <source>
        <dbReference type="Proteomes" id="UP000033452"/>
    </source>
</evidence>
<dbReference type="EMBL" id="JXYA01000009">
    <property type="protein sequence ID" value="KJZ11662.1"/>
    <property type="molecule type" value="Genomic_DNA"/>
</dbReference>
<proteinExistence type="predicted"/>
<gene>
    <name evidence="1" type="ORF">TW77_05370</name>
</gene>
<protein>
    <recommendedName>
        <fullName evidence="3">C-methyltransferase domain-containing protein</fullName>
    </recommendedName>
</protein>
<dbReference type="RefSeq" id="WP_046003936.1">
    <property type="nucleotide sequence ID" value="NZ_JXYA01000009.1"/>
</dbReference>
<sequence length="387" mass="45039">MKKKYIIFAPNYDENVGGAISMHRLCHLLNEGGEQAFLWHDGKSGFLKNKDFNTPEIYTKNLDEFIVVYMDVVSGNPINCPNVVRWYLNKPGFFTNNVKYGENELYFYFQEIFNHSKYVANHRLYVAYFLSGLYKNKNKNDRKGTCYMMRKGKGRKLVHDISDSVLLDGKSHSEIADVFNSKKYFYCYDLYSAYSSFAALCGCIPIIVPEDGLDEHDWQPVEKLRYGVAYGNSEEQILYALNTESKLEALIEELEIESERCVADFVNTTQKYFEHHRKSKDIIAREMPAYYKKLVESNNKVVLFGASESLRTMKFLIDLEGVNVSYLCDNDSNKVGKNWFGWLVNDPDSVFMRNERYDVLIVSSFHNEIRCQLNEYASVENIYSVYD</sequence>
<evidence type="ECO:0000313" key="1">
    <source>
        <dbReference type="EMBL" id="KJZ11662.1"/>
    </source>
</evidence>
<accession>A0A0F4QYK1</accession>
<dbReference type="Proteomes" id="UP000033452">
    <property type="component" value="Unassembled WGS sequence"/>
</dbReference>
<dbReference type="AlphaFoldDB" id="A0A0F4QYK1"/>
<evidence type="ECO:0008006" key="3">
    <source>
        <dbReference type="Google" id="ProtNLM"/>
    </source>
</evidence>
<reference evidence="1 2" key="1">
    <citation type="journal article" date="2015" name="BMC Genomics">
        <title>Genome mining reveals unlocked bioactive potential of marine Gram-negative bacteria.</title>
        <authorList>
            <person name="Machado H."/>
            <person name="Sonnenschein E.C."/>
            <person name="Melchiorsen J."/>
            <person name="Gram L."/>
        </authorList>
    </citation>
    <scope>NUCLEOTIDE SEQUENCE [LARGE SCALE GENOMIC DNA]</scope>
    <source>
        <strain evidence="1 2">S2471</strain>
    </source>
</reference>
<comment type="caution">
    <text evidence="1">The sequence shown here is derived from an EMBL/GenBank/DDBJ whole genome shotgun (WGS) entry which is preliminary data.</text>
</comment>
<dbReference type="PATRIC" id="fig|43658.5.peg.1119"/>
<keyword evidence="2" id="KW-1185">Reference proteome</keyword>
<name>A0A0F4QYK1_9GAMM</name>